<protein>
    <recommendedName>
        <fullName evidence="1">2EXR domain-containing protein</fullName>
    </recommendedName>
</protein>
<proteinExistence type="predicted"/>
<name>A0A8H4LAE1_9HYPO</name>
<organism evidence="2 3">
    <name type="scientific">Fusarium albosuccineum</name>
    <dbReference type="NCBI Taxonomy" id="1237068"/>
    <lineage>
        <taxon>Eukaryota</taxon>
        <taxon>Fungi</taxon>
        <taxon>Dikarya</taxon>
        <taxon>Ascomycota</taxon>
        <taxon>Pezizomycotina</taxon>
        <taxon>Sordariomycetes</taxon>
        <taxon>Hypocreomycetidae</taxon>
        <taxon>Hypocreales</taxon>
        <taxon>Nectriaceae</taxon>
        <taxon>Fusarium</taxon>
        <taxon>Fusarium decemcellulare species complex</taxon>
    </lineage>
</organism>
<evidence type="ECO:0000313" key="3">
    <source>
        <dbReference type="Proteomes" id="UP000554235"/>
    </source>
</evidence>
<gene>
    <name evidence="2" type="ORF">FALBO_7955</name>
</gene>
<reference evidence="2 3" key="1">
    <citation type="submission" date="2020-01" db="EMBL/GenBank/DDBJ databases">
        <title>Identification and distribution of gene clusters putatively required for synthesis of sphingolipid metabolism inhibitors in phylogenetically diverse species of the filamentous fungus Fusarium.</title>
        <authorList>
            <person name="Kim H.-S."/>
            <person name="Busman M."/>
            <person name="Brown D.W."/>
            <person name="Divon H."/>
            <person name="Uhlig S."/>
            <person name="Proctor R.H."/>
        </authorList>
    </citation>
    <scope>NUCLEOTIDE SEQUENCE [LARGE SCALE GENOMIC DNA]</scope>
    <source>
        <strain evidence="2 3">NRRL 20459</strain>
    </source>
</reference>
<dbReference type="Proteomes" id="UP000554235">
    <property type="component" value="Unassembled WGS sequence"/>
</dbReference>
<evidence type="ECO:0000313" key="2">
    <source>
        <dbReference type="EMBL" id="KAF4465206.1"/>
    </source>
</evidence>
<dbReference type="AlphaFoldDB" id="A0A8H4LAE1"/>
<dbReference type="OrthoDB" id="3473305at2759"/>
<comment type="caution">
    <text evidence="2">The sequence shown here is derived from an EMBL/GenBank/DDBJ whole genome shotgun (WGS) entry which is preliminary data.</text>
</comment>
<evidence type="ECO:0000259" key="1">
    <source>
        <dbReference type="Pfam" id="PF20150"/>
    </source>
</evidence>
<dbReference type="Pfam" id="PF20150">
    <property type="entry name" value="2EXR"/>
    <property type="match status" value="1"/>
</dbReference>
<sequence length="277" mass="31504">MDPPVDQQLDFQYFPRLPPEIRREIWRISSAGAIINVYYDKTGISTIRLHPLLVTCHESRQVCTCSVACLEGKGIMAAGPLHAHSFRIHSFKLGFETTTIDRLKNIILFQPNDDVVDRLLRADSEVLELRVCLSNDISVDRLMAPASKFRRACPTCPCTIRPRKFYWHYSPSPVPRQILENQKLPGSQPCPGCTWARCFAEARITRRILDLPDYEVTVDSTLSSRPAVDEILTAVIPILRFIKKDQPMILDIDESSHETLDEPEEMFHACDSGTCVH</sequence>
<keyword evidence="3" id="KW-1185">Reference proteome</keyword>
<accession>A0A8H4LAE1</accession>
<dbReference type="EMBL" id="JAADYS010001075">
    <property type="protein sequence ID" value="KAF4465206.1"/>
    <property type="molecule type" value="Genomic_DNA"/>
</dbReference>
<dbReference type="InterPro" id="IPR045518">
    <property type="entry name" value="2EXR"/>
</dbReference>
<feature type="domain" description="2EXR" evidence="1">
    <location>
        <begin position="11"/>
        <end position="64"/>
    </location>
</feature>